<dbReference type="EnsemblMetazoa" id="PPA45350.1">
    <property type="protein sequence ID" value="PPA45350.1"/>
    <property type="gene ID" value="WBGene00283719"/>
</dbReference>
<name>A0A2A6C9Q3_PRIPA</name>
<accession>A0A2A6C9Q3</accession>
<reference evidence="1" key="2">
    <citation type="submission" date="2022-06" db="UniProtKB">
        <authorList>
            <consortium name="EnsemblMetazoa"/>
        </authorList>
    </citation>
    <scope>IDENTIFICATION</scope>
    <source>
        <strain evidence="1">PS312</strain>
    </source>
</reference>
<gene>
    <name evidence="1" type="primary">WBGene00283719</name>
</gene>
<organism evidence="1 2">
    <name type="scientific">Pristionchus pacificus</name>
    <name type="common">Parasitic nematode worm</name>
    <dbReference type="NCBI Taxonomy" id="54126"/>
    <lineage>
        <taxon>Eukaryota</taxon>
        <taxon>Metazoa</taxon>
        <taxon>Ecdysozoa</taxon>
        <taxon>Nematoda</taxon>
        <taxon>Chromadorea</taxon>
        <taxon>Rhabditida</taxon>
        <taxon>Rhabditina</taxon>
        <taxon>Diplogasteromorpha</taxon>
        <taxon>Diplogasteroidea</taxon>
        <taxon>Neodiplogasteridae</taxon>
        <taxon>Pristionchus</taxon>
    </lineage>
</organism>
<evidence type="ECO:0000313" key="2">
    <source>
        <dbReference type="Proteomes" id="UP000005239"/>
    </source>
</evidence>
<reference evidence="2" key="1">
    <citation type="journal article" date="2008" name="Nat. Genet.">
        <title>The Pristionchus pacificus genome provides a unique perspective on nematode lifestyle and parasitism.</title>
        <authorList>
            <person name="Dieterich C."/>
            <person name="Clifton S.W."/>
            <person name="Schuster L.N."/>
            <person name="Chinwalla A."/>
            <person name="Delehaunty K."/>
            <person name="Dinkelacker I."/>
            <person name="Fulton L."/>
            <person name="Fulton R."/>
            <person name="Godfrey J."/>
            <person name="Minx P."/>
            <person name="Mitreva M."/>
            <person name="Roeseler W."/>
            <person name="Tian H."/>
            <person name="Witte H."/>
            <person name="Yang S.P."/>
            <person name="Wilson R.K."/>
            <person name="Sommer R.J."/>
        </authorList>
    </citation>
    <scope>NUCLEOTIDE SEQUENCE [LARGE SCALE GENOMIC DNA]</scope>
    <source>
        <strain evidence="2">PS312</strain>
    </source>
</reference>
<dbReference type="AlphaFoldDB" id="A0A2A6C9Q3"/>
<accession>A0A8R1Z6C0</accession>
<keyword evidence="2" id="KW-1185">Reference proteome</keyword>
<sequence length="154" mass="15541">MKHKESMNTLHTVILESRRRPVDGPPPPDPPATRGGLEVVGVEGVETAGVKVGIDDDDEAIDGAIATEKKAWNKAQQENDEKNSLGACILCVPPAVSAPLAAAAAAVGVAGAAAAVGVAMGDAFINSVPSGAAAVGTEGRVPVWIVSTPEKMRG</sequence>
<dbReference type="Proteomes" id="UP000005239">
    <property type="component" value="Unassembled WGS sequence"/>
</dbReference>
<evidence type="ECO:0000313" key="1">
    <source>
        <dbReference type="EnsemblMetazoa" id="PPA45350.1"/>
    </source>
</evidence>
<protein>
    <submittedName>
        <fullName evidence="1">Uncharacterized protein</fullName>
    </submittedName>
</protein>
<proteinExistence type="predicted"/>